<dbReference type="RefSeq" id="WP_023569613.1">
    <property type="nucleotide sequence ID" value="NZ_AVBI01000001.1"/>
</dbReference>
<dbReference type="EMBL" id="VLKQ01000004">
    <property type="protein sequence ID" value="TWI13181.1"/>
    <property type="molecule type" value="Genomic_DNA"/>
</dbReference>
<proteinExistence type="predicted"/>
<name>V6SC22_9FLAO</name>
<organism evidence="1 2">
    <name type="scientific">Flavobacterium cauense R2A-7</name>
    <dbReference type="NCBI Taxonomy" id="1341154"/>
    <lineage>
        <taxon>Bacteria</taxon>
        <taxon>Pseudomonadati</taxon>
        <taxon>Bacteroidota</taxon>
        <taxon>Flavobacteriia</taxon>
        <taxon>Flavobacteriales</taxon>
        <taxon>Flavobacteriaceae</taxon>
        <taxon>Flavobacterium</taxon>
    </lineage>
</organism>
<accession>V6SC22</accession>
<protein>
    <submittedName>
        <fullName evidence="1">Uncharacterized protein</fullName>
    </submittedName>
</protein>
<dbReference type="STRING" id="1341154.FCR2A7T_04280"/>
<sequence length="147" mass="17113">MKSKALILVLIFFKSYIAFPQDKKAILINYDKSIYINKDALISNVYHVYASIKSSDPRFLSDQYQFQIIGTGLDELPLEKIKEKADLNTVKKSLSFTDLKKMKACELHELLSLCKNIYLIKKENDEYFFWRLHYTGTTKNAVITNTN</sequence>
<comment type="caution">
    <text evidence="1">The sequence shown here is derived from an EMBL/GenBank/DDBJ whole genome shotgun (WGS) entry which is preliminary data.</text>
</comment>
<reference evidence="1 2" key="1">
    <citation type="journal article" date="2015" name="Stand. Genomic Sci.">
        <title>Genomic Encyclopedia of Bacterial and Archaeal Type Strains, Phase III: the genomes of soil and plant-associated and newly described type strains.</title>
        <authorList>
            <person name="Whitman W.B."/>
            <person name="Woyke T."/>
            <person name="Klenk H.P."/>
            <person name="Zhou Y."/>
            <person name="Lilburn T.G."/>
            <person name="Beck B.J."/>
            <person name="De Vos P."/>
            <person name="Vandamme P."/>
            <person name="Eisen J.A."/>
            <person name="Garrity G."/>
            <person name="Hugenholtz P."/>
            <person name="Kyrpides N.C."/>
        </authorList>
    </citation>
    <scope>NUCLEOTIDE SEQUENCE [LARGE SCALE GENOMIC DNA]</scope>
    <source>
        <strain evidence="1 2">CGMCC 1.7270</strain>
    </source>
</reference>
<evidence type="ECO:0000313" key="2">
    <source>
        <dbReference type="Proteomes" id="UP000319848"/>
    </source>
</evidence>
<dbReference type="Proteomes" id="UP000319848">
    <property type="component" value="Unassembled WGS sequence"/>
</dbReference>
<dbReference type="AlphaFoldDB" id="V6SC22"/>
<evidence type="ECO:0000313" key="1">
    <source>
        <dbReference type="EMBL" id="TWI13181.1"/>
    </source>
</evidence>
<keyword evidence="2" id="KW-1185">Reference proteome</keyword>
<gene>
    <name evidence="1" type="ORF">IP98_01163</name>
</gene>